<comment type="caution">
    <text evidence="2">The sequence shown here is derived from an EMBL/GenBank/DDBJ whole genome shotgun (WGS) entry which is preliminary data.</text>
</comment>
<dbReference type="Proteomes" id="UP000675880">
    <property type="component" value="Unassembled WGS sequence"/>
</dbReference>
<sequence length="165" mass="18105">MRSLVQNLSLRCPQIDHLLRGWAVLWLLALPLFHIHPETHPHHGEAGHVHAMAIHTVFSGDLEGEFGEPQEGSTSPAGEETGPTFSTGGPQTWTTDPELSFSLLNDATDRKPIKPTSTQVFVLAHHLRPDPVPHHQRYEDNWSPPALTPALVDIPARAPPSLSIA</sequence>
<dbReference type="EMBL" id="CAJNBJ010000002">
    <property type="protein sequence ID" value="CAE6728554.1"/>
    <property type="molecule type" value="Genomic_DNA"/>
</dbReference>
<evidence type="ECO:0000313" key="2">
    <source>
        <dbReference type="EMBL" id="CAE6728554.1"/>
    </source>
</evidence>
<organism evidence="2 3">
    <name type="scientific">Nitrospira defluvii</name>
    <dbReference type="NCBI Taxonomy" id="330214"/>
    <lineage>
        <taxon>Bacteria</taxon>
        <taxon>Pseudomonadati</taxon>
        <taxon>Nitrospirota</taxon>
        <taxon>Nitrospiria</taxon>
        <taxon>Nitrospirales</taxon>
        <taxon>Nitrospiraceae</taxon>
        <taxon>Nitrospira</taxon>
    </lineage>
</organism>
<protein>
    <recommendedName>
        <fullName evidence="4">DUF2946 domain-containing protein</fullName>
    </recommendedName>
</protein>
<dbReference type="RefSeq" id="WP_213041597.1">
    <property type="nucleotide sequence ID" value="NZ_CAJNBJ010000002.1"/>
</dbReference>
<evidence type="ECO:0008006" key="4">
    <source>
        <dbReference type="Google" id="ProtNLM"/>
    </source>
</evidence>
<feature type="compositionally biased region" description="Polar residues" evidence="1">
    <location>
        <begin position="83"/>
        <end position="98"/>
    </location>
</feature>
<name>A0ABM8R221_9BACT</name>
<accession>A0ABM8R221</accession>
<evidence type="ECO:0000256" key="1">
    <source>
        <dbReference type="SAM" id="MobiDB-lite"/>
    </source>
</evidence>
<feature type="region of interest" description="Disordered" evidence="1">
    <location>
        <begin position="62"/>
        <end position="98"/>
    </location>
</feature>
<evidence type="ECO:0000313" key="3">
    <source>
        <dbReference type="Proteomes" id="UP000675880"/>
    </source>
</evidence>
<gene>
    <name evidence="2" type="ORF">NSPZN2_100235</name>
</gene>
<keyword evidence="3" id="KW-1185">Reference proteome</keyword>
<proteinExistence type="predicted"/>
<reference evidence="2 3" key="1">
    <citation type="submission" date="2021-02" db="EMBL/GenBank/DDBJ databases">
        <authorList>
            <person name="Han P."/>
        </authorList>
    </citation>
    <scope>NUCLEOTIDE SEQUENCE [LARGE SCALE GENOMIC DNA]</scope>
    <source>
        <strain evidence="2">Candidatus Nitrospira sp. ZN2</strain>
    </source>
</reference>